<dbReference type="InterPro" id="IPR003488">
    <property type="entry name" value="DprA"/>
</dbReference>
<evidence type="ECO:0000256" key="1">
    <source>
        <dbReference type="ARBA" id="ARBA00006525"/>
    </source>
</evidence>
<sequence length="414" mass="45078">MTFSEDFRRELAWIYLRHVVEGSRPDVLAELWPEGWELRRLNETPGDVTRLSGRILRRDSSLPQSVLNATAHRYDFDPRRQWETTQRENMRILTPDSPQWPTELTDAFVRMTGTGADKDAGVRGQAEAPFALWVRGSGDLAQLTKQSVTMVGTRAATRYGKSVTEQFATELCASGYAIVSGGAVGIDKHAHTAALAAGAPTIALMACGVDVDYPAAHRELFQRIVAAGSLIVSEYAPGTSAARHRFLTRNRLAAALGKATVLVEAPLRSGAMNTMNWAEAMLKPMLAVPGPVDSVSSQGALVRIQQGRASLVRTAQDILDVVDPLGTQLTLDLDAGESELGADRVLDPAGQQKLSWQETAVFDAAGIESDDSGYLVQMQRDTGLDGALVMRTVRDLELKGVLVRQGERWIKVRS</sequence>
<name>A0ABR9ZKB1_9CORY</name>
<dbReference type="Gene3D" id="3.40.50.450">
    <property type="match status" value="1"/>
</dbReference>
<feature type="domain" description="Smf/DprA SLOG" evidence="2">
    <location>
        <begin position="123"/>
        <end position="321"/>
    </location>
</feature>
<dbReference type="EMBL" id="JADKMY010000001">
    <property type="protein sequence ID" value="MBF4553403.1"/>
    <property type="molecule type" value="Genomic_DNA"/>
</dbReference>
<gene>
    <name evidence="3" type="primary">dprA</name>
    <name evidence="3" type="ORF">IRY30_04820</name>
</gene>
<dbReference type="SUPFAM" id="SSF102405">
    <property type="entry name" value="MCP/YpsA-like"/>
    <property type="match status" value="1"/>
</dbReference>
<comment type="caution">
    <text evidence="3">The sequence shown here is derived from an EMBL/GenBank/DDBJ whole genome shotgun (WGS) entry which is preliminary data.</text>
</comment>
<dbReference type="Pfam" id="PF02481">
    <property type="entry name" value="DNA_processg_A"/>
    <property type="match status" value="1"/>
</dbReference>
<keyword evidence="4" id="KW-1185">Reference proteome</keyword>
<dbReference type="Proteomes" id="UP000635902">
    <property type="component" value="Unassembled WGS sequence"/>
</dbReference>
<evidence type="ECO:0000313" key="3">
    <source>
        <dbReference type="EMBL" id="MBF4553403.1"/>
    </source>
</evidence>
<reference evidence="3 4" key="1">
    <citation type="submission" date="2020-10" db="EMBL/GenBank/DDBJ databases">
        <title>Novel species in genus Corynebacterium.</title>
        <authorList>
            <person name="Zhang G."/>
        </authorList>
    </citation>
    <scope>NUCLEOTIDE SEQUENCE [LARGE SCALE GENOMIC DNA]</scope>
    <source>
        <strain evidence="3 4">DSM 45110</strain>
    </source>
</reference>
<protein>
    <submittedName>
        <fullName evidence="3">DNA-protecting protein DprA</fullName>
    </submittedName>
</protein>
<evidence type="ECO:0000259" key="2">
    <source>
        <dbReference type="Pfam" id="PF02481"/>
    </source>
</evidence>
<evidence type="ECO:0000313" key="4">
    <source>
        <dbReference type="Proteomes" id="UP000635902"/>
    </source>
</evidence>
<accession>A0ABR9ZKB1</accession>
<organism evidence="3 4">
    <name type="scientific">Corynebacterium suicordis DSM 45110</name>
    <dbReference type="NCBI Taxonomy" id="1121369"/>
    <lineage>
        <taxon>Bacteria</taxon>
        <taxon>Bacillati</taxon>
        <taxon>Actinomycetota</taxon>
        <taxon>Actinomycetes</taxon>
        <taxon>Mycobacteriales</taxon>
        <taxon>Corynebacteriaceae</taxon>
        <taxon>Corynebacterium</taxon>
    </lineage>
</organism>
<dbReference type="PANTHER" id="PTHR43022:SF1">
    <property type="entry name" value="PROTEIN SMF"/>
    <property type="match status" value="1"/>
</dbReference>
<proteinExistence type="inferred from homology"/>
<dbReference type="RefSeq" id="WP_194556215.1">
    <property type="nucleotide sequence ID" value="NZ_JADKMY010000001.1"/>
</dbReference>
<dbReference type="InterPro" id="IPR057666">
    <property type="entry name" value="DrpA_SLOG"/>
</dbReference>
<comment type="similarity">
    <text evidence="1">Belongs to the DprA/Smf family.</text>
</comment>
<dbReference type="NCBIfam" id="TIGR00732">
    <property type="entry name" value="dprA"/>
    <property type="match status" value="1"/>
</dbReference>
<dbReference type="PANTHER" id="PTHR43022">
    <property type="entry name" value="PROTEIN SMF"/>
    <property type="match status" value="1"/>
</dbReference>